<dbReference type="InterPro" id="IPR010982">
    <property type="entry name" value="Lambda_DNA-bd_dom_sf"/>
</dbReference>
<dbReference type="Proteomes" id="UP000266677">
    <property type="component" value="Unassembled WGS sequence"/>
</dbReference>
<evidence type="ECO:0000313" key="3">
    <source>
        <dbReference type="Proteomes" id="UP000266677"/>
    </source>
</evidence>
<feature type="domain" description="DUF5753" evidence="1">
    <location>
        <begin position="101"/>
        <end position="272"/>
    </location>
</feature>
<dbReference type="AlphaFoldDB" id="A0A3A4KMP6"/>
<proteinExistence type="predicted"/>
<dbReference type="Gene3D" id="1.10.260.40">
    <property type="entry name" value="lambda repressor-like DNA-binding domains"/>
    <property type="match status" value="1"/>
</dbReference>
<dbReference type="RefSeq" id="WP_120038757.1">
    <property type="nucleotide sequence ID" value="NZ_QZFU01000013.1"/>
</dbReference>
<reference evidence="2 3" key="1">
    <citation type="submission" date="2018-09" db="EMBL/GenBank/DDBJ databases">
        <title>YIM PH21274 draft genome.</title>
        <authorList>
            <person name="Miao C."/>
        </authorList>
    </citation>
    <scope>NUCLEOTIDE SEQUENCE [LARGE SCALE GENOMIC DNA]</scope>
    <source>
        <strain evidence="2 3">YIM PH 21724</strain>
    </source>
</reference>
<dbReference type="GO" id="GO:0003677">
    <property type="term" value="F:DNA binding"/>
    <property type="evidence" value="ECO:0007669"/>
    <property type="project" value="InterPro"/>
</dbReference>
<gene>
    <name evidence="2" type="ORF">D5S18_05800</name>
</gene>
<evidence type="ECO:0000313" key="2">
    <source>
        <dbReference type="EMBL" id="RJO78407.1"/>
    </source>
</evidence>
<organism evidence="2 3">
    <name type="scientific">Nocardia panacis</name>
    <dbReference type="NCBI Taxonomy" id="2340916"/>
    <lineage>
        <taxon>Bacteria</taxon>
        <taxon>Bacillati</taxon>
        <taxon>Actinomycetota</taxon>
        <taxon>Actinomycetes</taxon>
        <taxon>Mycobacteriales</taxon>
        <taxon>Nocardiaceae</taxon>
        <taxon>Nocardia</taxon>
    </lineage>
</organism>
<name>A0A3A4KMP6_9NOCA</name>
<accession>A0A3A4KMP6</accession>
<dbReference type="Pfam" id="PF19054">
    <property type="entry name" value="DUF5753"/>
    <property type="match status" value="1"/>
</dbReference>
<dbReference type="SUPFAM" id="SSF47413">
    <property type="entry name" value="lambda repressor-like DNA-binding domains"/>
    <property type="match status" value="1"/>
</dbReference>
<sequence length="286" mass="32491">MAGVSAADQARQVLGARLRELRKDARLDGRQFSTAAGWHWSKTSRIEHGKQSPSEDDVAVWCRVCDAELALPDLIAALRNVEAQWAEWKRITATGHARRQRRGVELEGRTRLLRVYTVVLLPGLLQTEDYARAVLTQCIRFLGTHDDLTDAVAARMERQQVLHRGNHRIATLVHESALHTVVGDPRVMADQLRRLLDVAFDNPRLIFGVVPLDAEFIYTTTSFDMFDQRMALVETISAELTVTRPSELRYYEQAWAGLHRQARYGEQAKEIVRGALARWTRRISGT</sequence>
<dbReference type="InterPro" id="IPR043917">
    <property type="entry name" value="DUF5753"/>
</dbReference>
<keyword evidence="3" id="KW-1185">Reference proteome</keyword>
<dbReference type="InterPro" id="IPR001387">
    <property type="entry name" value="Cro/C1-type_HTH"/>
</dbReference>
<dbReference type="Pfam" id="PF13560">
    <property type="entry name" value="HTH_31"/>
    <property type="match status" value="1"/>
</dbReference>
<protein>
    <submittedName>
        <fullName evidence="2">XRE family transcriptional regulator</fullName>
    </submittedName>
</protein>
<dbReference type="EMBL" id="QZFU01000013">
    <property type="protein sequence ID" value="RJO78407.1"/>
    <property type="molecule type" value="Genomic_DNA"/>
</dbReference>
<evidence type="ECO:0000259" key="1">
    <source>
        <dbReference type="Pfam" id="PF19054"/>
    </source>
</evidence>
<dbReference type="CDD" id="cd00093">
    <property type="entry name" value="HTH_XRE"/>
    <property type="match status" value="1"/>
</dbReference>
<dbReference type="OrthoDB" id="4534176at2"/>
<comment type="caution">
    <text evidence="2">The sequence shown here is derived from an EMBL/GenBank/DDBJ whole genome shotgun (WGS) entry which is preliminary data.</text>
</comment>